<keyword evidence="1" id="KW-0143">Chaperone</keyword>
<organism evidence="4 5">
    <name type="scientific">Escallonia rubra</name>
    <dbReference type="NCBI Taxonomy" id="112253"/>
    <lineage>
        <taxon>Eukaryota</taxon>
        <taxon>Viridiplantae</taxon>
        <taxon>Streptophyta</taxon>
        <taxon>Embryophyta</taxon>
        <taxon>Tracheophyta</taxon>
        <taxon>Spermatophyta</taxon>
        <taxon>Magnoliopsida</taxon>
        <taxon>eudicotyledons</taxon>
        <taxon>Gunneridae</taxon>
        <taxon>Pentapetalae</taxon>
        <taxon>asterids</taxon>
        <taxon>campanulids</taxon>
        <taxon>Escalloniales</taxon>
        <taxon>Escalloniaceae</taxon>
        <taxon>Escallonia</taxon>
    </lineage>
</organism>
<dbReference type="InterPro" id="IPR037494">
    <property type="entry name" value="RAF1"/>
</dbReference>
<comment type="caution">
    <text evidence="4">The sequence shown here is derived from an EMBL/GenBank/DDBJ whole genome shotgun (WGS) entry which is preliminary data.</text>
</comment>
<dbReference type="InterPro" id="IPR000595">
    <property type="entry name" value="cNMP-bd_dom"/>
</dbReference>
<dbReference type="Proteomes" id="UP001187471">
    <property type="component" value="Unassembled WGS sequence"/>
</dbReference>
<evidence type="ECO:0000256" key="2">
    <source>
        <dbReference type="SAM" id="MobiDB-lite"/>
    </source>
</evidence>
<evidence type="ECO:0000313" key="4">
    <source>
        <dbReference type="EMBL" id="KAK2970412.1"/>
    </source>
</evidence>
<dbReference type="Pfam" id="PF18579">
    <property type="entry name" value="Raf1_HTH"/>
    <property type="match status" value="1"/>
</dbReference>
<proteinExistence type="predicted"/>
<dbReference type="InterPro" id="IPR041358">
    <property type="entry name" value="Raf1_N"/>
</dbReference>
<dbReference type="EMBL" id="JAVXUO010002717">
    <property type="protein sequence ID" value="KAK2970412.1"/>
    <property type="molecule type" value="Genomic_DNA"/>
</dbReference>
<dbReference type="AlphaFoldDB" id="A0AA88UCP7"/>
<sequence>MLSLTANTFSSHPKTLLSSPFLTHHHHYHYHHHRLSPITHKPNHPKKPISSAINPPPNPAQQQLYQPFRPPPSPIPSKFRSLDTGGRLEILANRLGLWFEFAPLIPSLIQEGFTSSTLEEITGISGVEQNRLVVAAKVRDSLIESNAGPDILSFFDQGGAEVLYEIRLLSASQRLAVARYIVESNLDGRGAQELARAVKDFPRRRGDRGWKCFDYTLPADCLSFVYYRQALEHQNSEQRKLALEKAAGVAQSEAARDWVQQELKAKDGEGGEGEGGDVVEGVRVPVVRLNVGEVAEATVVAVLPVCKAEEKEKEVLEAPWECGSEGEFGVVVAEKGWRRWVVLPSWEPVAGLKRGGVVVEFADARVLPWRVNRWYKEEAILVVADRGRKAVAADDGFYMVADGEKGLKVERGSVLKGIGVEESLGTVVLVVRPPREATDSQLDEEDWE</sequence>
<name>A0AA88UCP7_9ASTE</name>
<dbReference type="InterPro" id="IPR040858">
    <property type="entry name" value="Raf1_C"/>
</dbReference>
<dbReference type="Pfam" id="PF18087">
    <property type="entry name" value="RuBisCo_chap_C"/>
    <property type="match status" value="1"/>
</dbReference>
<dbReference type="PANTHER" id="PTHR35299">
    <property type="entry name" value="RUBISCO ACCUMULATION FACTOR 1"/>
    <property type="match status" value="1"/>
</dbReference>
<keyword evidence="5" id="KW-1185">Reference proteome</keyword>
<feature type="region of interest" description="Disordered" evidence="2">
    <location>
        <begin position="32"/>
        <end position="70"/>
    </location>
</feature>
<protein>
    <recommendedName>
        <fullName evidence="3">Cyclic nucleotide-binding domain-containing protein</fullName>
    </recommendedName>
</protein>
<dbReference type="InterPro" id="IPR040781">
    <property type="entry name" value="Raf1_HTH"/>
</dbReference>
<reference evidence="4" key="1">
    <citation type="submission" date="2022-12" db="EMBL/GenBank/DDBJ databases">
        <title>Draft genome assemblies for two species of Escallonia (Escalloniales).</title>
        <authorList>
            <person name="Chanderbali A."/>
            <person name="Dervinis C."/>
            <person name="Anghel I."/>
            <person name="Soltis D."/>
            <person name="Soltis P."/>
            <person name="Zapata F."/>
        </authorList>
    </citation>
    <scope>NUCLEOTIDE SEQUENCE</scope>
    <source>
        <strain evidence="4">UCBG92.1500</strain>
        <tissue evidence="4">Leaf</tissue>
    </source>
</reference>
<dbReference type="PANTHER" id="PTHR35299:SF3">
    <property type="entry name" value="RUBISCO ACCUMULATION FACTOR 1.2, CHLOROPLASTIC"/>
    <property type="match status" value="1"/>
</dbReference>
<evidence type="ECO:0000259" key="3">
    <source>
        <dbReference type="PROSITE" id="PS50042"/>
    </source>
</evidence>
<dbReference type="GO" id="GO:0009507">
    <property type="term" value="C:chloroplast"/>
    <property type="evidence" value="ECO:0007669"/>
    <property type="project" value="TreeGrafter"/>
</dbReference>
<feature type="domain" description="Cyclic nucleotide-binding" evidence="3">
    <location>
        <begin position="395"/>
        <end position="438"/>
    </location>
</feature>
<evidence type="ECO:0000313" key="5">
    <source>
        <dbReference type="Proteomes" id="UP001187471"/>
    </source>
</evidence>
<feature type="compositionally biased region" description="Basic residues" evidence="2">
    <location>
        <begin position="32"/>
        <end position="47"/>
    </location>
</feature>
<dbReference type="GO" id="GO:0110102">
    <property type="term" value="P:ribulose bisphosphate carboxylase complex assembly"/>
    <property type="evidence" value="ECO:0007669"/>
    <property type="project" value="UniProtKB-ARBA"/>
</dbReference>
<accession>A0AA88UCP7</accession>
<dbReference type="PROSITE" id="PS50042">
    <property type="entry name" value="CNMP_BINDING_3"/>
    <property type="match status" value="1"/>
</dbReference>
<gene>
    <name evidence="4" type="ORF">RJ640_016266</name>
</gene>
<dbReference type="Pfam" id="PF18578">
    <property type="entry name" value="Raf1_N"/>
    <property type="match status" value="1"/>
</dbReference>
<evidence type="ECO:0000256" key="1">
    <source>
        <dbReference type="ARBA" id="ARBA00023186"/>
    </source>
</evidence>